<dbReference type="AlphaFoldDB" id="G7VXP2"/>
<dbReference type="PANTHER" id="PTHR46246:SF1">
    <property type="entry name" value="GUANOSINE-3',5'-BIS(DIPHOSPHATE) 3'-PYROPHOSPHOHYDROLASE MESH1"/>
    <property type="match status" value="1"/>
</dbReference>
<reference evidence="1 2" key="3">
    <citation type="journal article" date="2012" name="J. Bacteriol.">
        <title>Genome Sequence of Paenibacillus terrae HPL-003, a Xylanase-Producing Bacterium Isolated from Soil Found in Forest Residue.</title>
        <authorList>
            <person name="Shin S.H."/>
            <person name="Kim S."/>
            <person name="Kim J.Y."/>
            <person name="Song H.Y."/>
            <person name="Cho S.J."/>
            <person name="Kim D.R."/>
            <person name="Lee K.I."/>
            <person name="Lim H.K."/>
            <person name="Park N.J."/>
            <person name="Hwang I.T."/>
            <person name="Yang K.S."/>
        </authorList>
    </citation>
    <scope>NUCLEOTIDE SEQUENCE [LARGE SCALE GENOMIC DNA]</scope>
    <source>
        <strain evidence="1 2">HPL-003</strain>
    </source>
</reference>
<reference evidence="2" key="1">
    <citation type="submission" date="2011-11" db="EMBL/GenBank/DDBJ databases">
        <title>Complete sequence of Paenibacillus terrae HPL-003.</title>
        <authorList>
            <person name="Shin S.H."/>
            <person name="Kim S."/>
            <person name="Kim J.Y."/>
        </authorList>
    </citation>
    <scope>NUCLEOTIDE SEQUENCE [LARGE SCALE GENOMIC DNA]</scope>
    <source>
        <strain evidence="2">HPL-003</strain>
    </source>
</reference>
<reference key="2">
    <citation type="submission" date="2011-11" db="EMBL/GenBank/DDBJ databases">
        <authorList>
            <person name="Shin S.H."/>
            <person name="Kim S."/>
            <person name="Kim J.Y."/>
        </authorList>
    </citation>
    <scope>NUCLEOTIDE SEQUENCE</scope>
    <source>
        <strain>HPL-003</strain>
    </source>
</reference>
<dbReference type="SUPFAM" id="SSF109604">
    <property type="entry name" value="HD-domain/PDEase-like"/>
    <property type="match status" value="1"/>
</dbReference>
<evidence type="ECO:0000313" key="1">
    <source>
        <dbReference type="EMBL" id="AET59802.1"/>
    </source>
</evidence>
<name>G7VXP2_PAETH</name>
<dbReference type="GO" id="GO:0008893">
    <property type="term" value="F:guanosine-3',5'-bis(diphosphate) 3'-diphosphatase activity"/>
    <property type="evidence" value="ECO:0007669"/>
    <property type="project" value="TreeGrafter"/>
</dbReference>
<protein>
    <recommendedName>
        <fullName evidence="3">GTP pyrophosphokinase</fullName>
    </recommendedName>
</protein>
<accession>G7VXP2</accession>
<gene>
    <name evidence="1" type="ordered locus">HPL003_15265</name>
</gene>
<organism evidence="1 2">
    <name type="scientific">Paenibacillus terrae (strain HPL-003)</name>
    <dbReference type="NCBI Taxonomy" id="985665"/>
    <lineage>
        <taxon>Bacteria</taxon>
        <taxon>Bacillati</taxon>
        <taxon>Bacillota</taxon>
        <taxon>Bacilli</taxon>
        <taxon>Bacillales</taxon>
        <taxon>Paenibacillaceae</taxon>
        <taxon>Paenibacillus</taxon>
    </lineage>
</organism>
<dbReference type="OrthoDB" id="9802385at2"/>
<dbReference type="HOGENOM" id="CLU_109398_2_0_9"/>
<dbReference type="STRING" id="985665.HPL003_15265"/>
<dbReference type="RefSeq" id="WP_014280523.1">
    <property type="nucleotide sequence ID" value="NC_016641.1"/>
</dbReference>
<evidence type="ECO:0008006" key="3">
    <source>
        <dbReference type="Google" id="ProtNLM"/>
    </source>
</evidence>
<evidence type="ECO:0000313" key="2">
    <source>
        <dbReference type="Proteomes" id="UP000005876"/>
    </source>
</evidence>
<dbReference type="Proteomes" id="UP000005876">
    <property type="component" value="Chromosome"/>
</dbReference>
<dbReference type="PANTHER" id="PTHR46246">
    <property type="entry name" value="GUANOSINE-3',5'-BIS(DIPHOSPHATE) 3'-PYROPHOSPHOHYDROLASE MESH1"/>
    <property type="match status" value="1"/>
</dbReference>
<dbReference type="InterPro" id="IPR052194">
    <property type="entry name" value="MESH1"/>
</dbReference>
<dbReference type="Gene3D" id="1.10.3210.10">
    <property type="entry name" value="Hypothetical protein af1432"/>
    <property type="match status" value="1"/>
</dbReference>
<dbReference type="KEGG" id="pta:HPL003_15265"/>
<dbReference type="EMBL" id="CP003107">
    <property type="protein sequence ID" value="AET59802.1"/>
    <property type="molecule type" value="Genomic_DNA"/>
</dbReference>
<dbReference type="Pfam" id="PF13328">
    <property type="entry name" value="HD_4"/>
    <property type="match status" value="1"/>
</dbReference>
<dbReference type="eggNOG" id="COG0317">
    <property type="taxonomic scope" value="Bacteria"/>
</dbReference>
<proteinExistence type="predicted"/>
<sequence>MNIETAIAIAAQAHQGQTDKGDQPYIFHPLQVMNRVEHMDEKIVAVLHDVLEDTEVTVDQLKEAGFGKHIIEAVEGLTRNEGEEYSDFIRRAKNNPLSRAVKIADIQENMNLDRIPHPTEKDTARIEKYKQALQELLAKTHR</sequence>